<keyword evidence="2" id="KW-0285">Flavoprotein</keyword>
<dbReference type="Proteomes" id="UP000319663">
    <property type="component" value="Unassembled WGS sequence"/>
</dbReference>
<dbReference type="EMBL" id="VIFY01000118">
    <property type="protein sequence ID" value="TQB70185.1"/>
    <property type="molecule type" value="Genomic_DNA"/>
</dbReference>
<dbReference type="Pfam" id="PF01613">
    <property type="entry name" value="Flavin_Reduct"/>
    <property type="match status" value="1"/>
</dbReference>
<dbReference type="PANTHER" id="PTHR33798:SF5">
    <property type="entry name" value="FLAVIN REDUCTASE LIKE DOMAIN-CONTAINING PROTEIN"/>
    <property type="match status" value="1"/>
</dbReference>
<protein>
    <recommendedName>
        <fullName evidence="6">Flavin reductase like domain-containing protein</fullName>
    </recommendedName>
</protein>
<dbReference type="PANTHER" id="PTHR33798">
    <property type="entry name" value="FLAVOPROTEIN OXYGENASE"/>
    <property type="match status" value="1"/>
</dbReference>
<evidence type="ECO:0000313" key="7">
    <source>
        <dbReference type="EMBL" id="TQB70185.1"/>
    </source>
</evidence>
<evidence type="ECO:0000256" key="5">
    <source>
        <dbReference type="SAM" id="MobiDB-lite"/>
    </source>
</evidence>
<evidence type="ECO:0000259" key="6">
    <source>
        <dbReference type="SMART" id="SM00903"/>
    </source>
</evidence>
<proteinExistence type="inferred from homology"/>
<organism evidence="7 8">
    <name type="scientific">Monascus purpureus</name>
    <name type="common">Red mold</name>
    <name type="synonym">Monascus anka</name>
    <dbReference type="NCBI Taxonomy" id="5098"/>
    <lineage>
        <taxon>Eukaryota</taxon>
        <taxon>Fungi</taxon>
        <taxon>Dikarya</taxon>
        <taxon>Ascomycota</taxon>
        <taxon>Pezizomycotina</taxon>
        <taxon>Eurotiomycetes</taxon>
        <taxon>Eurotiomycetidae</taxon>
        <taxon>Eurotiales</taxon>
        <taxon>Aspergillaceae</taxon>
        <taxon>Monascus</taxon>
    </lineage>
</organism>
<evidence type="ECO:0000256" key="4">
    <source>
        <dbReference type="ARBA" id="ARBA00038054"/>
    </source>
</evidence>
<gene>
    <name evidence="7" type="ORF">MPDQ_000788</name>
</gene>
<name>A0A507QSH6_MONPU</name>
<dbReference type="InterPro" id="IPR002563">
    <property type="entry name" value="Flavin_Rdtase-like_dom"/>
</dbReference>
<dbReference type="AlphaFoldDB" id="A0A507QSH6"/>
<dbReference type="OrthoDB" id="10250990at2759"/>
<dbReference type="SUPFAM" id="SSF50475">
    <property type="entry name" value="FMN-binding split barrel"/>
    <property type="match status" value="1"/>
</dbReference>
<dbReference type="InterPro" id="IPR012349">
    <property type="entry name" value="Split_barrel_FMN-bd"/>
</dbReference>
<reference evidence="7 8" key="1">
    <citation type="submission" date="2019-06" db="EMBL/GenBank/DDBJ databases">
        <title>Wine fermentation using esterase from Monascus purpureus.</title>
        <authorList>
            <person name="Geng C."/>
            <person name="Zhang Y."/>
        </authorList>
    </citation>
    <scope>NUCLEOTIDE SEQUENCE [LARGE SCALE GENOMIC DNA]</scope>
    <source>
        <strain evidence="7">HQ1</strain>
    </source>
</reference>
<sequence length="293" mass="32384">MPQEDALAKRARLETSINRNPHPDFQGVEASRPAWQSERSGWTYTKIVNPDWKFGDGGNDGGASLEKEHVEINPYAEGRPATFNYKLLISAIVPRPIGFLSTVGQDGTSNLAPFSFMNMINYDPPLFTVGFTGCGIDDAKDTLKNLIDTGECVLNVISEHFIEAANSTSINAPYGVSEWEISGLHPAPSRLVRPPRVKESVFATECHLQEVKEFESRNPATPGKKTGVLAILEGVNFWAREDAVNEERNLMDPAVLRPVGRLGGITYGRNAVGFEALRPGYESWLQRDNGEHW</sequence>
<dbReference type="SMART" id="SM00903">
    <property type="entry name" value="Flavin_Reduct"/>
    <property type="match status" value="1"/>
</dbReference>
<accession>A0A507QSH6</accession>
<keyword evidence="3" id="KW-0288">FMN</keyword>
<feature type="compositionally biased region" description="Basic and acidic residues" evidence="5">
    <location>
        <begin position="1"/>
        <end position="13"/>
    </location>
</feature>
<dbReference type="Gene3D" id="2.30.110.10">
    <property type="entry name" value="Electron Transport, Fmn-binding Protein, Chain A"/>
    <property type="match status" value="1"/>
</dbReference>
<comment type="similarity">
    <text evidence="4">Belongs to the flavoredoxin family.</text>
</comment>
<comment type="cofactor">
    <cofactor evidence="1">
        <name>FMN</name>
        <dbReference type="ChEBI" id="CHEBI:58210"/>
    </cofactor>
</comment>
<evidence type="ECO:0000313" key="8">
    <source>
        <dbReference type="Proteomes" id="UP000319663"/>
    </source>
</evidence>
<evidence type="ECO:0000256" key="2">
    <source>
        <dbReference type="ARBA" id="ARBA00022630"/>
    </source>
</evidence>
<evidence type="ECO:0000256" key="1">
    <source>
        <dbReference type="ARBA" id="ARBA00001917"/>
    </source>
</evidence>
<feature type="domain" description="Flavin reductase like" evidence="6">
    <location>
        <begin position="90"/>
        <end position="252"/>
    </location>
</feature>
<evidence type="ECO:0000256" key="3">
    <source>
        <dbReference type="ARBA" id="ARBA00022643"/>
    </source>
</evidence>
<comment type="caution">
    <text evidence="7">The sequence shown here is derived from an EMBL/GenBank/DDBJ whole genome shotgun (WGS) entry which is preliminary data.</text>
</comment>
<keyword evidence="8" id="KW-1185">Reference proteome</keyword>
<dbReference type="GO" id="GO:0010181">
    <property type="term" value="F:FMN binding"/>
    <property type="evidence" value="ECO:0007669"/>
    <property type="project" value="InterPro"/>
</dbReference>
<feature type="region of interest" description="Disordered" evidence="5">
    <location>
        <begin position="1"/>
        <end position="34"/>
    </location>
</feature>